<dbReference type="Proteomes" id="UP000295433">
    <property type="component" value="Unassembled WGS sequence"/>
</dbReference>
<dbReference type="EMBL" id="SMBY01000003">
    <property type="protein sequence ID" value="TCV07123.1"/>
    <property type="molecule type" value="Genomic_DNA"/>
</dbReference>
<accession>A0A4R3VLF5</accession>
<gene>
    <name evidence="1" type="ORF">EDC54_103383</name>
</gene>
<dbReference type="AlphaFoldDB" id="A0A4R3VLF5"/>
<protein>
    <submittedName>
        <fullName evidence="1">Uncharacterized protein</fullName>
    </submittedName>
</protein>
<comment type="caution">
    <text evidence="1">The sequence shown here is derived from an EMBL/GenBank/DDBJ whole genome shotgun (WGS) entry which is preliminary data.</text>
</comment>
<evidence type="ECO:0000313" key="1">
    <source>
        <dbReference type="EMBL" id="TCV07123.1"/>
    </source>
</evidence>
<evidence type="ECO:0000313" key="2">
    <source>
        <dbReference type="Proteomes" id="UP000295433"/>
    </source>
</evidence>
<keyword evidence="2" id="KW-1185">Reference proteome</keyword>
<reference evidence="1 2" key="1">
    <citation type="submission" date="2019-03" db="EMBL/GenBank/DDBJ databases">
        <title>Genomic Encyclopedia of Type Strains, Phase IV (KMG-IV): sequencing the most valuable type-strain genomes for metagenomic binning, comparative biology and taxonomic classification.</title>
        <authorList>
            <person name="Goeker M."/>
        </authorList>
    </citation>
    <scope>NUCLEOTIDE SEQUENCE [LARGE SCALE GENOMIC DNA]</scope>
    <source>
        <strain evidence="1 2">DSM 16730</strain>
    </source>
</reference>
<sequence length="38" mass="4289">MPDKLLFSQIRIVPELSEAVAKLLQLSEANNFSLGIRF</sequence>
<proteinExistence type="predicted"/>
<organism evidence="1 2">
    <name type="scientific">Samsonia erythrinae</name>
    <dbReference type="NCBI Taxonomy" id="160434"/>
    <lineage>
        <taxon>Bacteria</taxon>
        <taxon>Pseudomonadati</taxon>
        <taxon>Pseudomonadota</taxon>
        <taxon>Gammaproteobacteria</taxon>
        <taxon>Enterobacterales</taxon>
        <taxon>Pectobacteriaceae</taxon>
        <taxon>Samsonia</taxon>
    </lineage>
</organism>
<name>A0A4R3VLF5_9GAMM</name>